<evidence type="ECO:0000313" key="8">
    <source>
        <dbReference type="EMBL" id="MEN2791321.1"/>
    </source>
</evidence>
<feature type="domain" description="Major facilitator superfamily (MFS) profile" evidence="7">
    <location>
        <begin position="34"/>
        <end position="444"/>
    </location>
</feature>
<dbReference type="Proteomes" id="UP001419910">
    <property type="component" value="Unassembled WGS sequence"/>
</dbReference>
<keyword evidence="9" id="KW-1185">Reference proteome</keyword>
<feature type="transmembrane region" description="Helical" evidence="6">
    <location>
        <begin position="278"/>
        <end position="296"/>
    </location>
</feature>
<evidence type="ECO:0000259" key="7">
    <source>
        <dbReference type="PROSITE" id="PS50850"/>
    </source>
</evidence>
<feature type="transmembrane region" description="Helical" evidence="6">
    <location>
        <begin position="336"/>
        <end position="359"/>
    </location>
</feature>
<feature type="transmembrane region" description="Helical" evidence="6">
    <location>
        <begin position="189"/>
        <end position="211"/>
    </location>
</feature>
<feature type="transmembrane region" description="Helical" evidence="6">
    <location>
        <begin position="128"/>
        <end position="149"/>
    </location>
</feature>
<feature type="transmembrane region" description="Helical" evidence="6">
    <location>
        <begin position="102"/>
        <end position="122"/>
    </location>
</feature>
<accession>A0ABU9Y6C9</accession>
<reference evidence="8 9" key="1">
    <citation type="submission" date="2024-05" db="EMBL/GenBank/DDBJ databases">
        <authorList>
            <person name="Liu Q."/>
            <person name="Xin Y.-H."/>
        </authorList>
    </citation>
    <scope>NUCLEOTIDE SEQUENCE [LARGE SCALE GENOMIC DNA]</scope>
    <source>
        <strain evidence="8 9">CGMCC 1.10181</strain>
    </source>
</reference>
<dbReference type="PROSITE" id="PS50850">
    <property type="entry name" value="MFS"/>
    <property type="match status" value="1"/>
</dbReference>
<feature type="transmembrane region" description="Helical" evidence="6">
    <location>
        <begin position="68"/>
        <end position="90"/>
    </location>
</feature>
<comment type="subcellular location">
    <subcellularLocation>
        <location evidence="1">Membrane</location>
        <topology evidence="1">Multi-pass membrane protein</topology>
    </subcellularLocation>
</comment>
<dbReference type="InterPro" id="IPR020846">
    <property type="entry name" value="MFS_dom"/>
</dbReference>
<comment type="caution">
    <text evidence="8">The sequence shown here is derived from an EMBL/GenBank/DDBJ whole genome shotgun (WGS) entry which is preliminary data.</text>
</comment>
<evidence type="ECO:0000256" key="6">
    <source>
        <dbReference type="SAM" id="Phobius"/>
    </source>
</evidence>
<feature type="transmembrane region" description="Helical" evidence="6">
    <location>
        <begin position="371"/>
        <end position="394"/>
    </location>
</feature>
<feature type="transmembrane region" description="Helical" evidence="6">
    <location>
        <begin position="161"/>
        <end position="183"/>
    </location>
</feature>
<dbReference type="Pfam" id="PF07690">
    <property type="entry name" value="MFS_1"/>
    <property type="match status" value="1"/>
</dbReference>
<keyword evidence="5 6" id="KW-0472">Membrane</keyword>
<dbReference type="InterPro" id="IPR036259">
    <property type="entry name" value="MFS_trans_sf"/>
</dbReference>
<evidence type="ECO:0000256" key="2">
    <source>
        <dbReference type="ARBA" id="ARBA00022448"/>
    </source>
</evidence>
<evidence type="ECO:0000256" key="1">
    <source>
        <dbReference type="ARBA" id="ARBA00004141"/>
    </source>
</evidence>
<dbReference type="InterPro" id="IPR011701">
    <property type="entry name" value="MFS"/>
</dbReference>
<dbReference type="InterPro" id="IPR044770">
    <property type="entry name" value="MFS_spinster-like"/>
</dbReference>
<keyword evidence="3 6" id="KW-0812">Transmembrane</keyword>
<feature type="transmembrane region" description="Helical" evidence="6">
    <location>
        <begin position="20"/>
        <end position="40"/>
    </location>
</feature>
<dbReference type="RefSeq" id="WP_345840481.1">
    <property type="nucleotide sequence ID" value="NZ_JBDIME010000016.1"/>
</dbReference>
<keyword evidence="2" id="KW-0813">Transport</keyword>
<dbReference type="EMBL" id="JBDIME010000016">
    <property type="protein sequence ID" value="MEN2791321.1"/>
    <property type="molecule type" value="Genomic_DNA"/>
</dbReference>
<dbReference type="SUPFAM" id="SSF103473">
    <property type="entry name" value="MFS general substrate transporter"/>
    <property type="match status" value="1"/>
</dbReference>
<dbReference type="Gene3D" id="1.20.1250.20">
    <property type="entry name" value="MFS general substrate transporter like domains"/>
    <property type="match status" value="1"/>
</dbReference>
<keyword evidence="4 6" id="KW-1133">Transmembrane helix</keyword>
<proteinExistence type="predicted"/>
<protein>
    <submittedName>
        <fullName evidence="8">MFS transporter</fullName>
    </submittedName>
</protein>
<organism evidence="8 9">
    <name type="scientific">Sphingomonas oligophenolica</name>
    <dbReference type="NCBI Taxonomy" id="301154"/>
    <lineage>
        <taxon>Bacteria</taxon>
        <taxon>Pseudomonadati</taxon>
        <taxon>Pseudomonadota</taxon>
        <taxon>Alphaproteobacteria</taxon>
        <taxon>Sphingomonadales</taxon>
        <taxon>Sphingomonadaceae</taxon>
        <taxon>Sphingomonas</taxon>
    </lineage>
</organism>
<dbReference type="PANTHER" id="PTHR23505:SF79">
    <property type="entry name" value="PROTEIN SPINSTER"/>
    <property type="match status" value="1"/>
</dbReference>
<evidence type="ECO:0000256" key="5">
    <source>
        <dbReference type="ARBA" id="ARBA00023136"/>
    </source>
</evidence>
<dbReference type="PANTHER" id="PTHR23505">
    <property type="entry name" value="SPINSTER"/>
    <property type="match status" value="1"/>
</dbReference>
<name>A0ABU9Y6C9_9SPHN</name>
<feature type="transmembrane region" description="Helical" evidence="6">
    <location>
        <begin position="420"/>
        <end position="443"/>
    </location>
</feature>
<feature type="transmembrane region" description="Helical" evidence="6">
    <location>
        <begin position="308"/>
        <end position="330"/>
    </location>
</feature>
<evidence type="ECO:0000313" key="9">
    <source>
        <dbReference type="Proteomes" id="UP001419910"/>
    </source>
</evidence>
<sequence>MPRTMVSPMIEDRSTHKNIAGSGATTTTAALNVAFLLLFLSNAANMIDRQIVNILAEPIKHELLLADWQLGVLTGLTFAVFYTVLGVPLARYADRPKSNRSHLIAGCLALWSAMTALCGLTSGFWQLLAARVGVAVGEAGCSPASHSLITDLVPPERRASALGLYSVGIPVGKLLGLVVGGIIAQALGWRAAFFIVGLPGVLLAVVTWFALPEPRLTRPLQTHSNNFGNALKRLLPIRTFWLASLGAAFIAFLTYGQTAFLGSFLIRVHHVNVGQAGMMLGLAIGGGGAIGTWVGGRVADIGARRDERAYMVIPAIGGGLSAIIFIGSVLTDNLALSVALLTLASAVSSLWYGPMFAAIQGIVPPVHRATAAAIHLLVMNLIGLGLGPLAFGILSDGFNHGFAIAGLRFDGIGPAAGIRYALAVGAGSGVVAAIFLLVACLSIRRDFAAASQAV</sequence>
<gene>
    <name evidence="8" type="ORF">ABC974_16925</name>
</gene>
<evidence type="ECO:0000256" key="4">
    <source>
        <dbReference type="ARBA" id="ARBA00022989"/>
    </source>
</evidence>
<feature type="transmembrane region" description="Helical" evidence="6">
    <location>
        <begin position="240"/>
        <end position="266"/>
    </location>
</feature>
<dbReference type="CDD" id="cd17328">
    <property type="entry name" value="MFS_spinster_like"/>
    <property type="match status" value="1"/>
</dbReference>
<evidence type="ECO:0000256" key="3">
    <source>
        <dbReference type="ARBA" id="ARBA00022692"/>
    </source>
</evidence>